<dbReference type="SUPFAM" id="SSF56762">
    <property type="entry name" value="HydB/Nqo4-like"/>
    <property type="match status" value="1"/>
</dbReference>
<keyword evidence="3" id="KW-1185">Reference proteome</keyword>
<evidence type="ECO:0000256" key="1">
    <source>
        <dbReference type="ARBA" id="ARBA00005769"/>
    </source>
</evidence>
<dbReference type="AlphaFoldDB" id="B4ISG4"/>
<accession>B4ISG4</accession>
<dbReference type="GO" id="GO:0045271">
    <property type="term" value="C:respiratory chain complex I"/>
    <property type="evidence" value="ECO:0007669"/>
    <property type="project" value="EnsemblMetazoa"/>
</dbReference>
<dbReference type="Proteomes" id="UP000008744">
    <property type="component" value="Unassembled WGS sequence"/>
</dbReference>
<dbReference type="InterPro" id="IPR029014">
    <property type="entry name" value="NiFe-Hase_large"/>
</dbReference>
<reference evidence="2 3" key="1">
    <citation type="journal article" date="2007" name="Nature">
        <title>Evolution of genes and genomes on the Drosophila phylogeny.</title>
        <authorList>
            <consortium name="Drosophila 12 Genomes Consortium"/>
            <person name="Clark A.G."/>
            <person name="Eisen M.B."/>
            <person name="Smith D.R."/>
            <person name="Bergman C.M."/>
            <person name="Oliver B."/>
            <person name="Markow T.A."/>
            <person name="Kaufman T.C."/>
            <person name="Kellis M."/>
            <person name="Gelbart W."/>
            <person name="Iyer V.N."/>
            <person name="Pollard D.A."/>
            <person name="Sackton T.B."/>
            <person name="Larracuente A.M."/>
            <person name="Singh N.D."/>
            <person name="Abad J.P."/>
            <person name="Abt D.N."/>
            <person name="Adryan B."/>
            <person name="Aguade M."/>
            <person name="Akashi H."/>
            <person name="Anderson W.W."/>
            <person name="Aquadro C.F."/>
            <person name="Ardell D.H."/>
            <person name="Arguello R."/>
            <person name="Artieri C.G."/>
            <person name="Barbash D.A."/>
            <person name="Barker D."/>
            <person name="Barsanti P."/>
            <person name="Batterham P."/>
            <person name="Batzoglou S."/>
            <person name="Begun D."/>
            <person name="Bhutkar A."/>
            <person name="Blanco E."/>
            <person name="Bosak S.A."/>
            <person name="Bradley R.K."/>
            <person name="Brand A.D."/>
            <person name="Brent M.R."/>
            <person name="Brooks A.N."/>
            <person name="Brown R.H."/>
            <person name="Butlin R.K."/>
            <person name="Caggese C."/>
            <person name="Calvi B.R."/>
            <person name="Bernardo de Carvalho A."/>
            <person name="Caspi A."/>
            <person name="Castrezana S."/>
            <person name="Celniker S.E."/>
            <person name="Chang J.L."/>
            <person name="Chapple C."/>
            <person name="Chatterji S."/>
            <person name="Chinwalla A."/>
            <person name="Civetta A."/>
            <person name="Clifton S.W."/>
            <person name="Comeron J.M."/>
            <person name="Costello J.C."/>
            <person name="Coyne J.A."/>
            <person name="Daub J."/>
            <person name="David R.G."/>
            <person name="Delcher A.L."/>
            <person name="Delehaunty K."/>
            <person name="Do C.B."/>
            <person name="Ebling H."/>
            <person name="Edwards K."/>
            <person name="Eickbush T."/>
            <person name="Evans J.D."/>
            <person name="Filipski A."/>
            <person name="Findeiss S."/>
            <person name="Freyhult E."/>
            <person name="Fulton L."/>
            <person name="Fulton R."/>
            <person name="Garcia A.C."/>
            <person name="Gardiner A."/>
            <person name="Garfield D.A."/>
            <person name="Garvin B.E."/>
            <person name="Gibson G."/>
            <person name="Gilbert D."/>
            <person name="Gnerre S."/>
            <person name="Godfrey J."/>
            <person name="Good R."/>
            <person name="Gotea V."/>
            <person name="Gravely B."/>
            <person name="Greenberg A.J."/>
            <person name="Griffiths-Jones S."/>
            <person name="Gross S."/>
            <person name="Guigo R."/>
            <person name="Gustafson E.A."/>
            <person name="Haerty W."/>
            <person name="Hahn M.W."/>
            <person name="Halligan D.L."/>
            <person name="Halpern A.L."/>
            <person name="Halter G.M."/>
            <person name="Han M.V."/>
            <person name="Heger A."/>
            <person name="Hillier L."/>
            <person name="Hinrichs A.S."/>
            <person name="Holmes I."/>
            <person name="Hoskins R.A."/>
            <person name="Hubisz M.J."/>
            <person name="Hultmark D."/>
            <person name="Huntley M.A."/>
            <person name="Jaffe D.B."/>
            <person name="Jagadeeshan S."/>
            <person name="Jeck W.R."/>
            <person name="Johnson J."/>
            <person name="Jones C.D."/>
            <person name="Jordan W.C."/>
            <person name="Karpen G.H."/>
            <person name="Kataoka E."/>
            <person name="Keightley P.D."/>
            <person name="Kheradpour P."/>
            <person name="Kirkness E.F."/>
            <person name="Koerich L.B."/>
            <person name="Kristiansen K."/>
            <person name="Kudrna D."/>
            <person name="Kulathinal R.J."/>
            <person name="Kumar S."/>
            <person name="Kwok R."/>
            <person name="Lander E."/>
            <person name="Langley C.H."/>
            <person name="Lapoint R."/>
            <person name="Lazzaro B.P."/>
            <person name="Lee S.J."/>
            <person name="Levesque L."/>
            <person name="Li R."/>
            <person name="Lin C.F."/>
            <person name="Lin M.F."/>
            <person name="Lindblad-Toh K."/>
            <person name="Llopart A."/>
            <person name="Long M."/>
            <person name="Low L."/>
            <person name="Lozovsky E."/>
            <person name="Lu J."/>
            <person name="Luo M."/>
            <person name="Machado C.A."/>
            <person name="Makalowski W."/>
            <person name="Marzo M."/>
            <person name="Matsuda M."/>
            <person name="Matzkin L."/>
            <person name="McAllister B."/>
            <person name="McBride C.S."/>
            <person name="McKernan B."/>
            <person name="McKernan K."/>
            <person name="Mendez-Lago M."/>
            <person name="Minx P."/>
            <person name="Mollenhauer M.U."/>
            <person name="Montooth K."/>
            <person name="Mount S.M."/>
            <person name="Mu X."/>
            <person name="Myers E."/>
            <person name="Negre B."/>
            <person name="Newfeld S."/>
            <person name="Nielsen R."/>
            <person name="Noor M.A."/>
            <person name="O'Grady P."/>
            <person name="Pachter L."/>
            <person name="Papaceit M."/>
            <person name="Parisi M.J."/>
            <person name="Parisi M."/>
            <person name="Parts L."/>
            <person name="Pedersen J.S."/>
            <person name="Pesole G."/>
            <person name="Phillippy A.M."/>
            <person name="Ponting C.P."/>
            <person name="Pop M."/>
            <person name="Porcelli D."/>
            <person name="Powell J.R."/>
            <person name="Prohaska S."/>
            <person name="Pruitt K."/>
            <person name="Puig M."/>
            <person name="Quesneville H."/>
            <person name="Ram K.R."/>
            <person name="Rand D."/>
            <person name="Rasmussen M.D."/>
            <person name="Reed L.K."/>
            <person name="Reenan R."/>
            <person name="Reily A."/>
            <person name="Remington K.A."/>
            <person name="Rieger T.T."/>
            <person name="Ritchie M.G."/>
            <person name="Robin C."/>
            <person name="Rogers Y.H."/>
            <person name="Rohde C."/>
            <person name="Rozas J."/>
            <person name="Rubenfield M.J."/>
            <person name="Ruiz A."/>
            <person name="Russo S."/>
            <person name="Salzberg S.L."/>
            <person name="Sanchez-Gracia A."/>
            <person name="Saranga D.J."/>
            <person name="Sato H."/>
            <person name="Schaeffer S.W."/>
            <person name="Schatz M.C."/>
            <person name="Schlenke T."/>
            <person name="Schwartz R."/>
            <person name="Segarra C."/>
            <person name="Singh R.S."/>
            <person name="Sirot L."/>
            <person name="Sirota M."/>
            <person name="Sisneros N.B."/>
            <person name="Smith C.D."/>
            <person name="Smith T.F."/>
            <person name="Spieth J."/>
            <person name="Stage D.E."/>
            <person name="Stark A."/>
            <person name="Stephan W."/>
            <person name="Strausberg R.L."/>
            <person name="Strempel S."/>
            <person name="Sturgill D."/>
            <person name="Sutton G."/>
            <person name="Sutton G.G."/>
            <person name="Tao W."/>
            <person name="Teichmann S."/>
            <person name="Tobari Y.N."/>
            <person name="Tomimura Y."/>
            <person name="Tsolas J.M."/>
            <person name="Valente V.L."/>
            <person name="Venter E."/>
            <person name="Venter J.C."/>
            <person name="Vicario S."/>
            <person name="Vieira F.G."/>
            <person name="Vilella A.J."/>
            <person name="Villasante A."/>
            <person name="Walenz B."/>
            <person name="Wang J."/>
            <person name="Wasserman M."/>
            <person name="Watts T."/>
            <person name="Wilson D."/>
            <person name="Wilson R.K."/>
            <person name="Wing R.A."/>
            <person name="Wolfner M.F."/>
            <person name="Wong A."/>
            <person name="Wong G.K."/>
            <person name="Wu C.I."/>
            <person name="Wu G."/>
            <person name="Yamamoto D."/>
            <person name="Yang H.P."/>
            <person name="Yang S.P."/>
            <person name="Yorke J.A."/>
            <person name="Yoshida K."/>
            <person name="Zdobnov E."/>
            <person name="Zhang P."/>
            <person name="Zhang Y."/>
            <person name="Zimin A.V."/>
            <person name="Baldwin J."/>
            <person name="Abdouelleil A."/>
            <person name="Abdulkadir J."/>
            <person name="Abebe A."/>
            <person name="Abera B."/>
            <person name="Abreu J."/>
            <person name="Acer S.C."/>
            <person name="Aftuck L."/>
            <person name="Alexander A."/>
            <person name="An P."/>
            <person name="Anderson E."/>
            <person name="Anderson S."/>
            <person name="Arachi H."/>
            <person name="Azer M."/>
            <person name="Bachantsang P."/>
            <person name="Barry A."/>
            <person name="Bayul T."/>
            <person name="Berlin A."/>
            <person name="Bessette D."/>
            <person name="Bloom T."/>
            <person name="Blye J."/>
            <person name="Boguslavskiy L."/>
            <person name="Bonnet C."/>
            <person name="Boukhgalter B."/>
            <person name="Bourzgui I."/>
            <person name="Brown A."/>
            <person name="Cahill P."/>
            <person name="Channer S."/>
            <person name="Cheshatsang Y."/>
            <person name="Chuda L."/>
            <person name="Citroen M."/>
            <person name="Collymore A."/>
            <person name="Cooke P."/>
            <person name="Costello M."/>
            <person name="D'Aco K."/>
            <person name="Daza R."/>
            <person name="De Haan G."/>
            <person name="DeGray S."/>
            <person name="DeMaso C."/>
            <person name="Dhargay N."/>
            <person name="Dooley K."/>
            <person name="Dooley E."/>
            <person name="Doricent M."/>
            <person name="Dorje P."/>
            <person name="Dorjee K."/>
            <person name="Dupes A."/>
            <person name="Elong R."/>
            <person name="Falk J."/>
            <person name="Farina A."/>
            <person name="Faro S."/>
            <person name="Ferguson D."/>
            <person name="Fisher S."/>
            <person name="Foley C.D."/>
            <person name="Franke A."/>
            <person name="Friedrich D."/>
            <person name="Gadbois L."/>
            <person name="Gearin G."/>
            <person name="Gearin C.R."/>
            <person name="Giannoukos G."/>
            <person name="Goode T."/>
            <person name="Graham J."/>
            <person name="Grandbois E."/>
            <person name="Grewal S."/>
            <person name="Gyaltsen K."/>
            <person name="Hafez N."/>
            <person name="Hagos B."/>
            <person name="Hall J."/>
            <person name="Henson C."/>
            <person name="Hollinger A."/>
            <person name="Honan T."/>
            <person name="Huard M.D."/>
            <person name="Hughes L."/>
            <person name="Hurhula B."/>
            <person name="Husby M.E."/>
            <person name="Kamat A."/>
            <person name="Kanga B."/>
            <person name="Kashin S."/>
            <person name="Khazanovich D."/>
            <person name="Kisner P."/>
            <person name="Lance K."/>
            <person name="Lara M."/>
            <person name="Lee W."/>
            <person name="Lennon N."/>
            <person name="Letendre F."/>
            <person name="LeVine R."/>
            <person name="Lipovsky A."/>
            <person name="Liu X."/>
            <person name="Liu J."/>
            <person name="Liu S."/>
            <person name="Lokyitsang T."/>
            <person name="Lokyitsang Y."/>
            <person name="Lubonja R."/>
            <person name="Lui A."/>
            <person name="MacDonald P."/>
            <person name="Magnisalis V."/>
            <person name="Maru K."/>
            <person name="Matthews C."/>
            <person name="McCusker W."/>
            <person name="McDonough S."/>
            <person name="Mehta T."/>
            <person name="Meldrim J."/>
            <person name="Meneus L."/>
            <person name="Mihai O."/>
            <person name="Mihalev A."/>
            <person name="Mihova T."/>
            <person name="Mittelman R."/>
            <person name="Mlenga V."/>
            <person name="Montmayeur A."/>
            <person name="Mulrain L."/>
            <person name="Navidi A."/>
            <person name="Naylor J."/>
            <person name="Negash T."/>
            <person name="Nguyen T."/>
            <person name="Nguyen N."/>
            <person name="Nicol R."/>
            <person name="Norbu C."/>
            <person name="Norbu N."/>
            <person name="Novod N."/>
            <person name="O'Neill B."/>
            <person name="Osman S."/>
            <person name="Markiewicz E."/>
            <person name="Oyono O.L."/>
            <person name="Patti C."/>
            <person name="Phunkhang P."/>
            <person name="Pierre F."/>
            <person name="Priest M."/>
            <person name="Raghuraman S."/>
            <person name="Rege F."/>
            <person name="Reyes R."/>
            <person name="Rise C."/>
            <person name="Rogov P."/>
            <person name="Ross K."/>
            <person name="Ryan E."/>
            <person name="Settipalli S."/>
            <person name="Shea T."/>
            <person name="Sherpa N."/>
            <person name="Shi L."/>
            <person name="Shih D."/>
            <person name="Sparrow T."/>
            <person name="Spaulding J."/>
            <person name="Stalker J."/>
            <person name="Stange-Thomann N."/>
            <person name="Stavropoulos S."/>
            <person name="Stone C."/>
            <person name="Strader C."/>
            <person name="Tesfaye S."/>
            <person name="Thomson T."/>
            <person name="Thoulutsang Y."/>
            <person name="Thoulutsang D."/>
            <person name="Topham K."/>
            <person name="Topping I."/>
            <person name="Tsamla T."/>
            <person name="Vassiliev H."/>
            <person name="Vo A."/>
            <person name="Wangchuk T."/>
            <person name="Wangdi T."/>
            <person name="Weiand M."/>
            <person name="Wilkinson J."/>
            <person name="Wilson A."/>
            <person name="Yadav S."/>
            <person name="Young G."/>
            <person name="Yu Q."/>
            <person name="Zembek L."/>
            <person name="Zhong D."/>
            <person name="Zimmer A."/>
            <person name="Zwirko Z."/>
            <person name="Jaffe D.B."/>
            <person name="Alvarez P."/>
            <person name="Brockman W."/>
            <person name="Butler J."/>
            <person name="Chin C."/>
            <person name="Gnerre S."/>
            <person name="Grabherr M."/>
            <person name="Kleber M."/>
            <person name="Mauceli E."/>
            <person name="MacCallum I."/>
        </authorList>
    </citation>
    <scope>NUCLEOTIDE SEQUENCE [LARGE SCALE GENOMIC DNA]</scope>
    <source>
        <strain evidence="3">MSH-3 / Tucson 14011-0111.49</strain>
    </source>
</reference>
<name>B4ISG4_DROPE</name>
<organism evidence="3">
    <name type="scientific">Drosophila persimilis</name>
    <name type="common">Fruit fly</name>
    <dbReference type="NCBI Taxonomy" id="7234"/>
    <lineage>
        <taxon>Eukaryota</taxon>
        <taxon>Metazoa</taxon>
        <taxon>Ecdysozoa</taxon>
        <taxon>Arthropoda</taxon>
        <taxon>Hexapoda</taxon>
        <taxon>Insecta</taxon>
        <taxon>Pterygota</taxon>
        <taxon>Neoptera</taxon>
        <taxon>Endopterygota</taxon>
        <taxon>Diptera</taxon>
        <taxon>Brachycera</taxon>
        <taxon>Muscomorpha</taxon>
        <taxon>Ephydroidea</taxon>
        <taxon>Drosophilidae</taxon>
        <taxon>Drosophila</taxon>
        <taxon>Sophophora</taxon>
    </lineage>
</organism>
<proteinExistence type="inferred from homology"/>
<comment type="similarity">
    <text evidence="1">Belongs to the complex I 49 kDa subunit family.</text>
</comment>
<dbReference type="HOGENOM" id="CLU_1972785_0_0_1"/>
<sequence length="127" mass="14088">MAFASIVKRSLRSGLQLQGFGLQPPQSSVIGCGLLSSHQHRRAAAKWYPDPEFMKQFSGPVMYPDEITSLWKVPPWNSKVTPVEKSVRNLTLNFGPQHPAAHGVLRLVLELDGEVSVRGSAQILNWI</sequence>
<evidence type="ECO:0000313" key="3">
    <source>
        <dbReference type="Proteomes" id="UP000008744"/>
    </source>
</evidence>
<dbReference type="OrthoDB" id="1009at2759"/>
<dbReference type="STRING" id="7234.B4ISG4"/>
<evidence type="ECO:0000313" key="2">
    <source>
        <dbReference type="EMBL" id="EDW25771.1"/>
    </source>
</evidence>
<dbReference type="eggNOG" id="KOG2870">
    <property type="taxonomic scope" value="Eukaryota"/>
</dbReference>
<dbReference type="EMBL" id="CH699914">
    <property type="protein sequence ID" value="EDW25771.1"/>
    <property type="molecule type" value="Genomic_DNA"/>
</dbReference>
<protein>
    <submittedName>
        <fullName evidence="2">GL16671</fullName>
    </submittedName>
</protein>
<gene>
    <name evidence="2" type="primary">Dper\GL16671</name>
    <name evidence="2" type="ORF">Dper_GL16671</name>
</gene>
<dbReference type="Gene3D" id="1.10.645.10">
    <property type="entry name" value="Cytochrome-c3 Hydrogenase, chain B"/>
    <property type="match status" value="1"/>
</dbReference>